<dbReference type="GeneID" id="28725355"/>
<reference evidence="8 9" key="1">
    <citation type="submission" date="2016-01" db="EMBL/GenBank/DDBJ databases">
        <title>Genome sequence of the yeast Holleya sinecauda.</title>
        <authorList>
            <person name="Dietrich F.S."/>
        </authorList>
    </citation>
    <scope>NUCLEOTIDE SEQUENCE [LARGE SCALE GENOMIC DNA]</scope>
    <source>
        <strain evidence="8 9">ATCC 58844</strain>
    </source>
</reference>
<dbReference type="InterPro" id="IPR036259">
    <property type="entry name" value="MFS_trans_sf"/>
</dbReference>
<dbReference type="STRING" id="45286.A0A0X8HV04"/>
<evidence type="ECO:0000256" key="4">
    <source>
        <dbReference type="ARBA" id="ARBA00023136"/>
    </source>
</evidence>
<evidence type="ECO:0000256" key="6">
    <source>
        <dbReference type="SAM" id="Phobius"/>
    </source>
</evidence>
<feature type="transmembrane region" description="Helical" evidence="6">
    <location>
        <begin position="539"/>
        <end position="561"/>
    </location>
</feature>
<dbReference type="SUPFAM" id="SSF103473">
    <property type="entry name" value="MFS general substrate transporter"/>
    <property type="match status" value="1"/>
</dbReference>
<dbReference type="InterPro" id="IPR011701">
    <property type="entry name" value="MFS"/>
</dbReference>
<feature type="transmembrane region" description="Helical" evidence="6">
    <location>
        <begin position="495"/>
        <end position="519"/>
    </location>
</feature>
<feature type="transmembrane region" description="Helical" evidence="6">
    <location>
        <begin position="223"/>
        <end position="243"/>
    </location>
</feature>
<evidence type="ECO:0000313" key="8">
    <source>
        <dbReference type="EMBL" id="AMD22027.1"/>
    </source>
</evidence>
<organism evidence="8 9">
    <name type="scientific">Eremothecium sinecaudum</name>
    <dbReference type="NCBI Taxonomy" id="45286"/>
    <lineage>
        <taxon>Eukaryota</taxon>
        <taxon>Fungi</taxon>
        <taxon>Dikarya</taxon>
        <taxon>Ascomycota</taxon>
        <taxon>Saccharomycotina</taxon>
        <taxon>Saccharomycetes</taxon>
        <taxon>Saccharomycetales</taxon>
        <taxon>Saccharomycetaceae</taxon>
        <taxon>Eremothecium</taxon>
    </lineage>
</organism>
<evidence type="ECO:0000313" key="9">
    <source>
        <dbReference type="Proteomes" id="UP000243052"/>
    </source>
</evidence>
<dbReference type="Gene3D" id="1.20.1720.10">
    <property type="entry name" value="Multidrug resistance protein D"/>
    <property type="match status" value="1"/>
</dbReference>
<name>A0A0X8HV04_9SACH</name>
<dbReference type="PANTHER" id="PTHR23502:SF5">
    <property type="entry name" value="QUINIDINE RESISTANCE PROTEIN 3"/>
    <property type="match status" value="1"/>
</dbReference>
<feature type="transmembrane region" description="Helical" evidence="6">
    <location>
        <begin position="600"/>
        <end position="620"/>
    </location>
</feature>
<feature type="transmembrane region" description="Helical" evidence="6">
    <location>
        <begin position="192"/>
        <end position="217"/>
    </location>
</feature>
<dbReference type="PANTHER" id="PTHR23502">
    <property type="entry name" value="MAJOR FACILITATOR SUPERFAMILY"/>
    <property type="match status" value="1"/>
</dbReference>
<dbReference type="AlphaFoldDB" id="A0A0X8HV04"/>
<dbReference type="Pfam" id="PF07690">
    <property type="entry name" value="MFS_1"/>
    <property type="match status" value="1"/>
</dbReference>
<feature type="transmembrane region" description="Helical" evidence="6">
    <location>
        <begin position="460"/>
        <end position="483"/>
    </location>
</feature>
<evidence type="ECO:0000256" key="5">
    <source>
        <dbReference type="SAM" id="MobiDB-lite"/>
    </source>
</evidence>
<dbReference type="EMBL" id="CP014247">
    <property type="protein sequence ID" value="AMD22027.1"/>
    <property type="molecule type" value="Genomic_DNA"/>
</dbReference>
<dbReference type="GO" id="GO:0010509">
    <property type="term" value="P:intracellular polyamine homeostasis"/>
    <property type="evidence" value="ECO:0007669"/>
    <property type="project" value="TreeGrafter"/>
</dbReference>
<keyword evidence="9" id="KW-1185">Reference proteome</keyword>
<proteinExistence type="predicted"/>
<dbReference type="GO" id="GO:0005886">
    <property type="term" value="C:plasma membrane"/>
    <property type="evidence" value="ECO:0007669"/>
    <property type="project" value="TreeGrafter"/>
</dbReference>
<dbReference type="Proteomes" id="UP000243052">
    <property type="component" value="Chromosome vii"/>
</dbReference>
<evidence type="ECO:0000259" key="7">
    <source>
        <dbReference type="PROSITE" id="PS50850"/>
    </source>
</evidence>
<keyword evidence="4 6" id="KW-0472">Membrane</keyword>
<feature type="region of interest" description="Disordered" evidence="5">
    <location>
        <begin position="1"/>
        <end position="72"/>
    </location>
</feature>
<feature type="transmembrane region" description="Helical" evidence="6">
    <location>
        <begin position="125"/>
        <end position="148"/>
    </location>
</feature>
<feature type="transmembrane region" description="Helical" evidence="6">
    <location>
        <begin position="282"/>
        <end position="300"/>
    </location>
</feature>
<evidence type="ECO:0000256" key="1">
    <source>
        <dbReference type="ARBA" id="ARBA00004141"/>
    </source>
</evidence>
<protein>
    <submittedName>
        <fullName evidence="8">HGL313Cp</fullName>
    </submittedName>
</protein>
<dbReference type="InterPro" id="IPR020846">
    <property type="entry name" value="MFS_dom"/>
</dbReference>
<dbReference type="GO" id="GO:0015203">
    <property type="term" value="F:polyamine transmembrane transporter activity"/>
    <property type="evidence" value="ECO:0007669"/>
    <property type="project" value="TreeGrafter"/>
</dbReference>
<feature type="domain" description="Major facilitator superfamily (MFS) profile" evidence="7">
    <location>
        <begin position="126"/>
        <end position="657"/>
    </location>
</feature>
<dbReference type="Gene3D" id="1.20.1250.20">
    <property type="entry name" value="MFS general substrate transporter like domains"/>
    <property type="match status" value="1"/>
</dbReference>
<accession>A0A0X8HV04</accession>
<comment type="subcellular location">
    <subcellularLocation>
        <location evidence="1">Membrane</location>
        <topology evidence="1">Multi-pass membrane protein</topology>
    </subcellularLocation>
</comment>
<dbReference type="OrthoDB" id="3936150at2759"/>
<dbReference type="RefSeq" id="XP_017989023.1">
    <property type="nucleotide sequence ID" value="XM_018133814.1"/>
</dbReference>
<evidence type="ECO:0000256" key="2">
    <source>
        <dbReference type="ARBA" id="ARBA00022692"/>
    </source>
</evidence>
<feature type="transmembrane region" description="Helical" evidence="6">
    <location>
        <begin position="567"/>
        <end position="593"/>
    </location>
</feature>
<feature type="compositionally biased region" description="Low complexity" evidence="5">
    <location>
        <begin position="18"/>
        <end position="36"/>
    </location>
</feature>
<gene>
    <name evidence="8" type="ORF">AW171_hschr74035</name>
</gene>
<feature type="transmembrane region" description="Helical" evidence="6">
    <location>
        <begin position="632"/>
        <end position="652"/>
    </location>
</feature>
<evidence type="ECO:0000256" key="3">
    <source>
        <dbReference type="ARBA" id="ARBA00022989"/>
    </source>
</evidence>
<dbReference type="PROSITE" id="PS50850">
    <property type="entry name" value="MFS"/>
    <property type="match status" value="1"/>
</dbReference>
<sequence>MVSTSTPRRPNAATAEVDSQSNSSYSPSDGGDSTGSIFQVPPRPLLPGDDNSENSPVPIGIGKDNDDDDEIDDIDEKQSKLKNKRTKLDPSHIVPASEARGLLGWCLIIPEYKDARDYPLFYKRILLVIIAFASMIAPLGANILFPVITHIVDDFNTTPTTVNISVGIYLAAMGFFPIWWSGISERKGRRGVYIVSFALSLVFTIASILVSSIGAFIALRLLAGASGASVLSVGAGTIADLFIPEERGENMGLYYLGPLLVPLLSPLIAALLTLRFSWRSTLWFQAILGGVSLMCLVLLLPETLRLQSGNDMLTQRMRSSSHHSTRASSRRATVKYDNPQSIQTDLERLTANHRPNTSAEFSEIESISSEPNADMSVYEVENNYVDTSHPELSHLRSHDQRTAEELLRIESHRLMNVSKELHDAQETEGSKFSIKKLGMTLYFYLIKPLKSLCFFKYPPVLITIICCSFVFASLQYINMILVYCYSRPPYNFKTLYIGLVYIPNSLTYMIASYFGGRWIDARLIKKREATGQLIPESRLSWNIVLAFIGFPIAMLSIGWCLHMKVHWVYALIGTAIFGFCSMVMIGTTMTYLVDSLPGKGSTAVALNNFARTLLAAIAVFNVDPMLRTLGPGWSLTLYLFCVMISITALIIVKKRGQYWRDNYNLKRLYQFSS</sequence>
<keyword evidence="3 6" id="KW-1133">Transmembrane helix</keyword>
<keyword evidence="2 6" id="KW-0812">Transmembrane</keyword>
<feature type="transmembrane region" description="Helical" evidence="6">
    <location>
        <begin position="255"/>
        <end position="276"/>
    </location>
</feature>
<feature type="transmembrane region" description="Helical" evidence="6">
    <location>
        <begin position="160"/>
        <end position="180"/>
    </location>
</feature>